<dbReference type="PANTHER" id="PTHR33179:SF30">
    <property type="entry name" value="VQ DOMAIN-CONTAINING PROTEIN"/>
    <property type="match status" value="1"/>
</dbReference>
<evidence type="ECO:0000259" key="2">
    <source>
        <dbReference type="Pfam" id="PF05678"/>
    </source>
</evidence>
<gene>
    <name evidence="3" type="ORF">RJ639_006072</name>
</gene>
<feature type="region of interest" description="Disordered" evidence="1">
    <location>
        <begin position="144"/>
        <end position="174"/>
    </location>
</feature>
<organism evidence="3 4">
    <name type="scientific">Escallonia herrerae</name>
    <dbReference type="NCBI Taxonomy" id="1293975"/>
    <lineage>
        <taxon>Eukaryota</taxon>
        <taxon>Viridiplantae</taxon>
        <taxon>Streptophyta</taxon>
        <taxon>Embryophyta</taxon>
        <taxon>Tracheophyta</taxon>
        <taxon>Spermatophyta</taxon>
        <taxon>Magnoliopsida</taxon>
        <taxon>eudicotyledons</taxon>
        <taxon>Gunneridae</taxon>
        <taxon>Pentapetalae</taxon>
        <taxon>asterids</taxon>
        <taxon>campanulids</taxon>
        <taxon>Escalloniales</taxon>
        <taxon>Escalloniaceae</taxon>
        <taxon>Escallonia</taxon>
    </lineage>
</organism>
<feature type="compositionally biased region" description="Basic and acidic residues" evidence="1">
    <location>
        <begin position="151"/>
        <end position="161"/>
    </location>
</feature>
<dbReference type="InterPro" id="IPR008889">
    <property type="entry name" value="VQ"/>
</dbReference>
<comment type="caution">
    <text evidence="3">The sequence shown here is derived from an EMBL/GenBank/DDBJ whole genome shotgun (WGS) entry which is preliminary data.</text>
</comment>
<dbReference type="EMBL" id="JAVXUP010001047">
    <property type="protein sequence ID" value="KAK3016752.1"/>
    <property type="molecule type" value="Genomic_DNA"/>
</dbReference>
<feature type="domain" description="VQ" evidence="2">
    <location>
        <begin position="48"/>
        <end position="71"/>
    </location>
</feature>
<dbReference type="AlphaFoldDB" id="A0AA88VWX0"/>
<dbReference type="Proteomes" id="UP001188597">
    <property type="component" value="Unassembled WGS sequence"/>
</dbReference>
<evidence type="ECO:0000256" key="1">
    <source>
        <dbReference type="SAM" id="MobiDB-lite"/>
    </source>
</evidence>
<accession>A0AA88VWX0</accession>
<name>A0AA88VWX0_9ASTE</name>
<protein>
    <recommendedName>
        <fullName evidence="2">VQ domain-containing protein</fullName>
    </recommendedName>
</protein>
<dbReference type="InterPro" id="IPR039609">
    <property type="entry name" value="VQ_15/22"/>
</dbReference>
<proteinExistence type="predicted"/>
<evidence type="ECO:0000313" key="4">
    <source>
        <dbReference type="Proteomes" id="UP001188597"/>
    </source>
</evidence>
<keyword evidence="4" id="KW-1185">Reference proteome</keyword>
<dbReference type="PANTHER" id="PTHR33179">
    <property type="entry name" value="VQ MOTIF-CONTAINING PROTEIN"/>
    <property type="match status" value="1"/>
</dbReference>
<evidence type="ECO:0000313" key="3">
    <source>
        <dbReference type="EMBL" id="KAK3016752.1"/>
    </source>
</evidence>
<reference evidence="3" key="1">
    <citation type="submission" date="2022-12" db="EMBL/GenBank/DDBJ databases">
        <title>Draft genome assemblies for two species of Escallonia (Escalloniales).</title>
        <authorList>
            <person name="Chanderbali A."/>
            <person name="Dervinis C."/>
            <person name="Anghel I."/>
            <person name="Soltis D."/>
            <person name="Soltis P."/>
            <person name="Zapata F."/>
        </authorList>
    </citation>
    <scope>NUCLEOTIDE SEQUENCE</scope>
    <source>
        <strain evidence="3">UCBG64.0493</strain>
        <tissue evidence="3">Leaf</tissue>
    </source>
</reference>
<sequence length="174" mass="19269">MNDTNALHTEWVQQPRTLAYQEAINTQSRAHGNVGKPIRKRSRALRRTPTTLVNATTTNFRALVQQFTGSTHKAKGPLNLSFALGSDQNQLGGAISGVSPLGYHYHQQHQQQQQQQQSFFSLSTNTISVPKPNMQATSDDFAIENLQTNEKPNHGEFDEASKGNNTNEHVDAST</sequence>
<dbReference type="Pfam" id="PF05678">
    <property type="entry name" value="VQ"/>
    <property type="match status" value="1"/>
</dbReference>